<accession>A0ABT2MUI6</accession>
<evidence type="ECO:0000313" key="1">
    <source>
        <dbReference type="EMBL" id="MCT7968414.1"/>
    </source>
</evidence>
<name>A0ABT2MUI6_9CYAN</name>
<comment type="caution">
    <text evidence="1">The sequence shown here is derived from an EMBL/GenBank/DDBJ whole genome shotgun (WGS) entry which is preliminary data.</text>
</comment>
<reference evidence="1 2" key="1">
    <citation type="journal article" date="2022" name="Front. Microbiol.">
        <title>High genomic differentiation and limited gene flow indicate recent cryptic speciation within the genus Laspinema (cyanobacteria).</title>
        <authorList>
            <person name="Stanojkovic A."/>
            <person name="Skoupy S."/>
            <person name="Skaloud P."/>
            <person name="Dvorak P."/>
        </authorList>
    </citation>
    <scope>NUCLEOTIDE SEQUENCE [LARGE SCALE GENOMIC DNA]</scope>
    <source>
        <strain evidence="1 2">D2a</strain>
    </source>
</reference>
<dbReference type="Proteomes" id="UP001525890">
    <property type="component" value="Unassembled WGS sequence"/>
</dbReference>
<sequence length="340" mass="38761">MFKYQILIRPLGAMYGSAGGFLSPENLVGRSGAKFPPDAATLAGLFFSAYYHNPKVKTELKENLYVAGPFWAPNSKLNKICVPIPWTLVMGEEQWDRWEVKWEKGELTWHRQNSDLDPDYTWQSILDWDDPPGIKKSYQNAQNSLPKNPWTYSPFLHPQMKKTERSVQQEGGLFLENTVQVNPDIYLVYLSSYPLEPGWYRFGGESHLVEIECRDLKGKMKERLQEPIQQSFALIVPGVWGSNRFSYRSPYHANCKDFPKPLQMLTDKPIPYRYSAGGQLTRGRYAVPAGSVYILEKPIGKPWSDWPKKWFPQNGFLKHLGGGLCLPIAVPGLDDSKGVA</sequence>
<dbReference type="EMBL" id="JAMXFF010000031">
    <property type="protein sequence ID" value="MCT7968414.1"/>
    <property type="molecule type" value="Genomic_DNA"/>
</dbReference>
<organism evidence="1 2">
    <name type="scientific">Laspinema palackyanum D2a</name>
    <dbReference type="NCBI Taxonomy" id="2953684"/>
    <lineage>
        <taxon>Bacteria</taxon>
        <taxon>Bacillati</taxon>
        <taxon>Cyanobacteriota</taxon>
        <taxon>Cyanophyceae</taxon>
        <taxon>Oscillatoriophycideae</taxon>
        <taxon>Oscillatoriales</taxon>
        <taxon>Laspinemataceae</taxon>
        <taxon>Laspinema</taxon>
        <taxon>Laspinema palackyanum</taxon>
    </lineage>
</organism>
<gene>
    <name evidence="1" type="ORF">NG799_19070</name>
</gene>
<keyword evidence="2" id="KW-1185">Reference proteome</keyword>
<dbReference type="RefSeq" id="WP_368007932.1">
    <property type="nucleotide sequence ID" value="NZ_JAMXFF010000031.1"/>
</dbReference>
<evidence type="ECO:0000313" key="2">
    <source>
        <dbReference type="Proteomes" id="UP001525890"/>
    </source>
</evidence>
<proteinExistence type="predicted"/>
<protein>
    <submittedName>
        <fullName evidence="1">CRISPR-associated protein</fullName>
    </submittedName>
</protein>